<organism evidence="1 2">
    <name type="scientific">Orchesella dallaii</name>
    <dbReference type="NCBI Taxonomy" id="48710"/>
    <lineage>
        <taxon>Eukaryota</taxon>
        <taxon>Metazoa</taxon>
        <taxon>Ecdysozoa</taxon>
        <taxon>Arthropoda</taxon>
        <taxon>Hexapoda</taxon>
        <taxon>Collembola</taxon>
        <taxon>Entomobryomorpha</taxon>
        <taxon>Entomobryoidea</taxon>
        <taxon>Orchesellidae</taxon>
        <taxon>Orchesellinae</taxon>
        <taxon>Orchesella</taxon>
    </lineage>
</organism>
<evidence type="ECO:0000313" key="2">
    <source>
        <dbReference type="Proteomes" id="UP001642540"/>
    </source>
</evidence>
<dbReference type="Proteomes" id="UP001642540">
    <property type="component" value="Unassembled WGS sequence"/>
</dbReference>
<name>A0ABP1PTH1_9HEXA</name>
<comment type="caution">
    <text evidence="1">The sequence shown here is derived from an EMBL/GenBank/DDBJ whole genome shotgun (WGS) entry which is preliminary data.</text>
</comment>
<sequence>MFFTNTTSFRICPSGKSFWDHGGRNRVKLLLWDIVIKSHTMWHQTFGLISFGLILVLSDASSLERKVLWRKSHEAVHSGVEDLQIDIQLMSPYADVDLIHPAGTQEGNGKICQETYDNKFIPMLKAKCFLRKAKRFNTPAQAIRLSPIPQSLVMESLRSAL</sequence>
<dbReference type="EMBL" id="CAXLJM020000012">
    <property type="protein sequence ID" value="CAL8076824.1"/>
    <property type="molecule type" value="Genomic_DNA"/>
</dbReference>
<gene>
    <name evidence="1" type="ORF">ODALV1_LOCUS3603</name>
</gene>
<accession>A0ABP1PTH1</accession>
<evidence type="ECO:0000313" key="1">
    <source>
        <dbReference type="EMBL" id="CAL8076824.1"/>
    </source>
</evidence>
<keyword evidence="2" id="KW-1185">Reference proteome</keyword>
<protein>
    <submittedName>
        <fullName evidence="1">Uncharacterized protein</fullName>
    </submittedName>
</protein>
<proteinExistence type="predicted"/>
<reference evidence="1 2" key="1">
    <citation type="submission" date="2024-08" db="EMBL/GenBank/DDBJ databases">
        <authorList>
            <person name="Cucini C."/>
            <person name="Frati F."/>
        </authorList>
    </citation>
    <scope>NUCLEOTIDE SEQUENCE [LARGE SCALE GENOMIC DNA]</scope>
</reference>